<accession>A0A8S9YW62</accession>
<dbReference type="InterPro" id="IPR016064">
    <property type="entry name" value="NAD/diacylglycerol_kinase_sf"/>
</dbReference>
<dbReference type="InterPro" id="IPR001206">
    <property type="entry name" value="Diacylglycerol_kinase_cat_dom"/>
</dbReference>
<dbReference type="GO" id="GO:0046513">
    <property type="term" value="P:ceramide biosynthetic process"/>
    <property type="evidence" value="ECO:0007669"/>
    <property type="project" value="TreeGrafter"/>
</dbReference>
<protein>
    <recommendedName>
        <fullName evidence="1">DAGKc domain-containing protein</fullName>
    </recommendedName>
</protein>
<dbReference type="EMBL" id="JTDE01002263">
    <property type="protein sequence ID" value="KAF7257616.1"/>
    <property type="molecule type" value="Genomic_DNA"/>
</dbReference>
<dbReference type="Pfam" id="PF00781">
    <property type="entry name" value="DAGK_cat"/>
    <property type="match status" value="1"/>
</dbReference>
<dbReference type="AlphaFoldDB" id="A0A8S9YW62"/>
<dbReference type="PROSITE" id="PS50146">
    <property type="entry name" value="DAGK"/>
    <property type="match status" value="1"/>
</dbReference>
<comment type="caution">
    <text evidence="2">The sequence shown here is derived from an EMBL/GenBank/DDBJ whole genome shotgun (WGS) entry which is preliminary data.</text>
</comment>
<dbReference type="GO" id="GO:0005739">
    <property type="term" value="C:mitochondrion"/>
    <property type="evidence" value="ECO:0007669"/>
    <property type="project" value="TreeGrafter"/>
</dbReference>
<dbReference type="Proteomes" id="UP000822476">
    <property type="component" value="Unassembled WGS sequence"/>
</dbReference>
<dbReference type="SUPFAM" id="SSF111331">
    <property type="entry name" value="NAD kinase/diacylglycerol kinase-like"/>
    <property type="match status" value="1"/>
</dbReference>
<organism evidence="2 3">
    <name type="scientific">Paragonimus skrjabini miyazakii</name>
    <dbReference type="NCBI Taxonomy" id="59628"/>
    <lineage>
        <taxon>Eukaryota</taxon>
        <taxon>Metazoa</taxon>
        <taxon>Spiralia</taxon>
        <taxon>Lophotrochozoa</taxon>
        <taxon>Platyhelminthes</taxon>
        <taxon>Trematoda</taxon>
        <taxon>Digenea</taxon>
        <taxon>Plagiorchiida</taxon>
        <taxon>Troglotremata</taxon>
        <taxon>Troglotrematidae</taxon>
        <taxon>Paragonimus</taxon>
    </lineage>
</organism>
<dbReference type="GO" id="GO:0004143">
    <property type="term" value="F:ATP-dependent diacylglycerol kinase activity"/>
    <property type="evidence" value="ECO:0007669"/>
    <property type="project" value="TreeGrafter"/>
</dbReference>
<dbReference type="GO" id="GO:0046512">
    <property type="term" value="P:sphingosine biosynthetic process"/>
    <property type="evidence" value="ECO:0007669"/>
    <property type="project" value="TreeGrafter"/>
</dbReference>
<dbReference type="GO" id="GO:0047620">
    <property type="term" value="F:acylglycerol kinase activity"/>
    <property type="evidence" value="ECO:0007669"/>
    <property type="project" value="TreeGrafter"/>
</dbReference>
<evidence type="ECO:0000313" key="3">
    <source>
        <dbReference type="Proteomes" id="UP000822476"/>
    </source>
</evidence>
<name>A0A8S9YW62_9TREM</name>
<dbReference type="Gene3D" id="3.40.50.10330">
    <property type="entry name" value="Probable inorganic polyphosphate/atp-NAD kinase, domain 1"/>
    <property type="match status" value="1"/>
</dbReference>
<evidence type="ECO:0000259" key="1">
    <source>
        <dbReference type="PROSITE" id="PS50146"/>
    </source>
</evidence>
<gene>
    <name evidence="2" type="ORF">EG68_05062</name>
</gene>
<dbReference type="OrthoDB" id="9979394at2759"/>
<dbReference type="InterPro" id="IPR017438">
    <property type="entry name" value="ATP-NAD_kinase_N"/>
</dbReference>
<dbReference type="InterPro" id="IPR050187">
    <property type="entry name" value="Lipid_Phosphate_FormReg"/>
</dbReference>
<dbReference type="PANTHER" id="PTHR12358:SF31">
    <property type="entry name" value="ACYLGLYCEROL KINASE, MITOCHONDRIAL"/>
    <property type="match status" value="1"/>
</dbReference>
<dbReference type="GO" id="GO:0001729">
    <property type="term" value="F:ceramide kinase activity"/>
    <property type="evidence" value="ECO:0007669"/>
    <property type="project" value="TreeGrafter"/>
</dbReference>
<keyword evidence="3" id="KW-1185">Reference proteome</keyword>
<evidence type="ECO:0000313" key="2">
    <source>
        <dbReference type="EMBL" id="KAF7257616.1"/>
    </source>
</evidence>
<reference evidence="2" key="1">
    <citation type="submission" date="2019-07" db="EMBL/GenBank/DDBJ databases">
        <title>Annotation for the trematode Paragonimus miyazaki's.</title>
        <authorList>
            <person name="Choi Y.-J."/>
        </authorList>
    </citation>
    <scope>NUCLEOTIDE SEQUENCE</scope>
    <source>
        <strain evidence="2">Japan</strain>
    </source>
</reference>
<dbReference type="PANTHER" id="PTHR12358">
    <property type="entry name" value="SPHINGOSINE KINASE"/>
    <property type="match status" value="1"/>
</dbReference>
<dbReference type="GO" id="GO:0016020">
    <property type="term" value="C:membrane"/>
    <property type="evidence" value="ECO:0007669"/>
    <property type="project" value="TreeGrafter"/>
</dbReference>
<feature type="domain" description="DAGKc" evidence="1">
    <location>
        <begin position="84"/>
        <end position="187"/>
    </location>
</feature>
<proteinExistence type="predicted"/>
<sequence>MFSHVDFPVCSVGVLVCDCFPVIQRDMAKIWRTIRTHPKKSLLFAGFTFYIYGYLETKYTQDVLRRKFCSLVKPLGDVTVSPADHLRRLTVFLNPFARRGNLLKDFEKNVAPILQLGGLDVQMVYTDNDTEIKDFVTVLDPTSTDGILIASDDHVLQKRTDWQTSRLANLPIGVVPLGVWNTFARSVSSCKNPIEWCYDLLSPLLKGTVKRHHVLEISSIPAAKLERPIVHPDLPTTSDEHCVSSGKATMNTDRSRQTYSLLGLEWSVWRDVEQGGGAGSPKRKSKPTDINEHRGLLLPFSLSSPGTWTRYFGVAWRQFRFWITSVDSPESSTDIPSFFMSDSPDFSRFKRRMRTKKYNLVYTPVCNGCSKCWESRKQANEWITADETKPHKPISTFGKLFGLSVTRAANVSTIARTASPDRSTVINEECGQSHVLQLSDSAGVVLVLEEDHIRVELLGESRSFLEHLRRSWNRLQSHGYLRQEGVTTDLNVTTILCSTVELYPAITENEFYWIDNDHFEACPIRVRVRRNAVNIYQQQN</sequence>